<dbReference type="EMBL" id="JAGMWT010000001">
    <property type="protein sequence ID" value="KAH7138307.1"/>
    <property type="molecule type" value="Genomic_DNA"/>
</dbReference>
<keyword evidence="6" id="KW-1185">Reference proteome</keyword>
<dbReference type="Proteomes" id="UP000700596">
    <property type="component" value="Unassembled WGS sequence"/>
</dbReference>
<gene>
    <name evidence="5" type="ORF">B0J11DRAFT_514081</name>
</gene>
<dbReference type="PANTHER" id="PTHR23402:SF1">
    <property type="entry name" value="PYROGLUTAMYL-PEPTIDASE I"/>
    <property type="match status" value="1"/>
</dbReference>
<dbReference type="InterPro" id="IPR036440">
    <property type="entry name" value="Peptidase_C15-like_sf"/>
</dbReference>
<organism evidence="5 6">
    <name type="scientific">Dendryphion nanum</name>
    <dbReference type="NCBI Taxonomy" id="256645"/>
    <lineage>
        <taxon>Eukaryota</taxon>
        <taxon>Fungi</taxon>
        <taxon>Dikarya</taxon>
        <taxon>Ascomycota</taxon>
        <taxon>Pezizomycotina</taxon>
        <taxon>Dothideomycetes</taxon>
        <taxon>Pleosporomycetidae</taxon>
        <taxon>Pleosporales</taxon>
        <taxon>Torulaceae</taxon>
        <taxon>Dendryphion</taxon>
    </lineage>
</organism>
<dbReference type="OrthoDB" id="407146at2759"/>
<evidence type="ECO:0000256" key="4">
    <source>
        <dbReference type="ARBA" id="ARBA00022807"/>
    </source>
</evidence>
<dbReference type="GO" id="GO:0008234">
    <property type="term" value="F:cysteine-type peptidase activity"/>
    <property type="evidence" value="ECO:0007669"/>
    <property type="project" value="UniProtKB-KW"/>
</dbReference>
<evidence type="ECO:0000256" key="1">
    <source>
        <dbReference type="ARBA" id="ARBA00006641"/>
    </source>
</evidence>
<accession>A0A9P9EIX2</accession>
<dbReference type="Pfam" id="PF01470">
    <property type="entry name" value="Peptidase_C15"/>
    <property type="match status" value="1"/>
</dbReference>
<dbReference type="AlphaFoldDB" id="A0A9P9EIX2"/>
<comment type="similarity">
    <text evidence="1">Belongs to the peptidase C15 family.</text>
</comment>
<proteinExistence type="inferred from homology"/>
<evidence type="ECO:0000256" key="3">
    <source>
        <dbReference type="ARBA" id="ARBA00022801"/>
    </source>
</evidence>
<evidence type="ECO:0000313" key="6">
    <source>
        <dbReference type="Proteomes" id="UP000700596"/>
    </source>
</evidence>
<keyword evidence="3" id="KW-0378">Hydrolase</keyword>
<dbReference type="SUPFAM" id="SSF53182">
    <property type="entry name" value="Pyrrolidone carboxyl peptidase (pyroglutamate aminopeptidase)"/>
    <property type="match status" value="1"/>
</dbReference>
<dbReference type="InterPro" id="IPR016125">
    <property type="entry name" value="Peptidase_C15-like"/>
</dbReference>
<evidence type="ECO:0000313" key="5">
    <source>
        <dbReference type="EMBL" id="KAH7138307.1"/>
    </source>
</evidence>
<protein>
    <submittedName>
        <fullName evidence="5">Pyroglutamyl peptidase-like protein type I</fullName>
    </submittedName>
</protein>
<dbReference type="PANTHER" id="PTHR23402">
    <property type="entry name" value="PROTEASE FAMILY C15 PYROGLUTAMYL-PEPTIDASE I-RELATED"/>
    <property type="match status" value="1"/>
</dbReference>
<reference evidence="5" key="1">
    <citation type="journal article" date="2021" name="Nat. Commun.">
        <title>Genetic determinants of endophytism in the Arabidopsis root mycobiome.</title>
        <authorList>
            <person name="Mesny F."/>
            <person name="Miyauchi S."/>
            <person name="Thiergart T."/>
            <person name="Pickel B."/>
            <person name="Atanasova L."/>
            <person name="Karlsson M."/>
            <person name="Huettel B."/>
            <person name="Barry K.W."/>
            <person name="Haridas S."/>
            <person name="Chen C."/>
            <person name="Bauer D."/>
            <person name="Andreopoulos W."/>
            <person name="Pangilinan J."/>
            <person name="LaButti K."/>
            <person name="Riley R."/>
            <person name="Lipzen A."/>
            <person name="Clum A."/>
            <person name="Drula E."/>
            <person name="Henrissat B."/>
            <person name="Kohler A."/>
            <person name="Grigoriev I.V."/>
            <person name="Martin F.M."/>
            <person name="Hacquard S."/>
        </authorList>
    </citation>
    <scope>NUCLEOTIDE SEQUENCE</scope>
    <source>
        <strain evidence="5">MPI-CAGE-CH-0243</strain>
    </source>
</reference>
<keyword evidence="2" id="KW-0645">Protease</keyword>
<name>A0A9P9EIX2_9PLEO</name>
<keyword evidence="4" id="KW-0788">Thiol protease</keyword>
<dbReference type="GO" id="GO:0006508">
    <property type="term" value="P:proteolysis"/>
    <property type="evidence" value="ECO:0007669"/>
    <property type="project" value="UniProtKB-KW"/>
</dbReference>
<comment type="caution">
    <text evidence="5">The sequence shown here is derived from an EMBL/GenBank/DDBJ whole genome shotgun (WGS) entry which is preliminary data.</text>
</comment>
<evidence type="ECO:0000256" key="2">
    <source>
        <dbReference type="ARBA" id="ARBA00022670"/>
    </source>
</evidence>
<sequence>MPRAAWAEPQRQPPSKKGEEPVTVLVTGFGPFLQNFPRNSSWEIASTLPALLPATLSSPTPIHINVHHEAIRVAYDAVTDLVPTLLKPRSPPADIILHIGLAAGRDFYTLEKGAHSRGFGAIPDVDGKRFPDDRAERKFPRSKFPRTLHTSFDTDDVVERWQQNLGYSKSATTSLDEQQKSNLLADVRISQDAGNFLCGFIYLNSLAHYFELKEDERPVAFLHVPDLSRSKEQLDVGREVAIALIKALVESRRQMGVVDGTGRVVREKDGEVRTVGRDVDEDVDAKAKTDVNFQ</sequence>
<dbReference type="Gene3D" id="3.40.630.20">
    <property type="entry name" value="Peptidase C15, pyroglutamyl peptidase I-like"/>
    <property type="match status" value="1"/>
</dbReference>